<dbReference type="eggNOG" id="ENOG502S51A">
    <property type="taxonomic scope" value="Eukaryota"/>
</dbReference>
<dbReference type="GeneID" id="9585589"/>
<dbReference type="InParanoid" id="D8PMV1"/>
<keyword evidence="4" id="KW-0732">Signal</keyword>
<dbReference type="InterPro" id="IPR036908">
    <property type="entry name" value="RlpA-like_sf"/>
</dbReference>
<proteinExistence type="inferred from homology"/>
<dbReference type="SUPFAM" id="SSF50685">
    <property type="entry name" value="Barwin-like endoglucanases"/>
    <property type="match status" value="1"/>
</dbReference>
<evidence type="ECO:0000256" key="3">
    <source>
        <dbReference type="ARBA" id="ARBA00022525"/>
    </source>
</evidence>
<evidence type="ECO:0000256" key="2">
    <source>
        <dbReference type="ARBA" id="ARBA00010421"/>
    </source>
</evidence>
<name>D8PMV1_SCHCM</name>
<accession>D8PMV1</accession>
<dbReference type="VEuPathDB" id="FungiDB:SCHCODRAFT_02620687"/>
<gene>
    <name evidence="5" type="ORF">SCHCODRAFT_62845</name>
</gene>
<protein>
    <submittedName>
        <fullName evidence="5">Uncharacterized protein</fullName>
    </submittedName>
</protein>
<feature type="chain" id="PRO_5003120119" evidence="4">
    <location>
        <begin position="19"/>
        <end position="147"/>
    </location>
</feature>
<keyword evidence="3" id="KW-0964">Secreted</keyword>
<dbReference type="GO" id="GO:0005576">
    <property type="term" value="C:extracellular region"/>
    <property type="evidence" value="ECO:0007669"/>
    <property type="project" value="UniProtKB-SubCell"/>
</dbReference>
<dbReference type="Proteomes" id="UP000007431">
    <property type="component" value="Unassembled WGS sequence"/>
</dbReference>
<evidence type="ECO:0000256" key="4">
    <source>
        <dbReference type="SAM" id="SignalP"/>
    </source>
</evidence>
<dbReference type="KEGG" id="scm:SCHCO_02620687"/>
<evidence type="ECO:0000313" key="5">
    <source>
        <dbReference type="EMBL" id="EFJ02829.1"/>
    </source>
</evidence>
<dbReference type="OMA" id="TECGACY"/>
<dbReference type="InterPro" id="IPR010829">
    <property type="entry name" value="Cerato-platanin"/>
</dbReference>
<evidence type="ECO:0000256" key="1">
    <source>
        <dbReference type="ARBA" id="ARBA00004613"/>
    </source>
</evidence>
<dbReference type="RefSeq" id="XP_003037731.1">
    <property type="nucleotide sequence ID" value="XM_003037685.1"/>
</dbReference>
<comment type="similarity">
    <text evidence="2">Belongs to the cerato-platanin family.</text>
</comment>
<dbReference type="Pfam" id="PF07249">
    <property type="entry name" value="Cerato-platanin"/>
    <property type="match status" value="1"/>
</dbReference>
<keyword evidence="6" id="KW-1185">Reference proteome</keyword>
<dbReference type="OrthoDB" id="4898945at2759"/>
<dbReference type="AlphaFoldDB" id="D8PMV1"/>
<dbReference type="HOGENOM" id="CLU_111635_0_0_1"/>
<evidence type="ECO:0000313" key="6">
    <source>
        <dbReference type="Proteomes" id="UP000007431"/>
    </source>
</evidence>
<dbReference type="CDD" id="cd22778">
    <property type="entry name" value="DPBB_CEPL-like"/>
    <property type="match status" value="1"/>
</dbReference>
<sequence length="147" mass="15670">MKLLTIFTSLLAIPTALTAVVYYDTVYDQADEALTSVACSNGDNGLITKYQWNDLGDIPNFPNVGAAFAVEGWNSKNCGTCWQLNYTVSQGHQNLVNILAVDVAGVDGFVISRKAMDTLTNGRAVELGVATITYKQIDGSLCGLPSA</sequence>
<dbReference type="EMBL" id="GL377302">
    <property type="protein sequence ID" value="EFJ02829.1"/>
    <property type="molecule type" value="Genomic_DNA"/>
</dbReference>
<feature type="signal peptide" evidence="4">
    <location>
        <begin position="1"/>
        <end position="18"/>
    </location>
</feature>
<organism evidence="6">
    <name type="scientific">Schizophyllum commune (strain H4-8 / FGSC 9210)</name>
    <name type="common">Split gill fungus</name>
    <dbReference type="NCBI Taxonomy" id="578458"/>
    <lineage>
        <taxon>Eukaryota</taxon>
        <taxon>Fungi</taxon>
        <taxon>Dikarya</taxon>
        <taxon>Basidiomycota</taxon>
        <taxon>Agaricomycotina</taxon>
        <taxon>Agaricomycetes</taxon>
        <taxon>Agaricomycetidae</taxon>
        <taxon>Agaricales</taxon>
        <taxon>Schizophyllaceae</taxon>
        <taxon>Schizophyllum</taxon>
    </lineage>
</organism>
<comment type="subcellular location">
    <subcellularLocation>
        <location evidence="1">Secreted</location>
    </subcellularLocation>
</comment>
<reference evidence="5 6" key="1">
    <citation type="journal article" date="2010" name="Nat. Biotechnol.">
        <title>Genome sequence of the model mushroom Schizophyllum commune.</title>
        <authorList>
            <person name="Ohm R.A."/>
            <person name="de Jong J.F."/>
            <person name="Lugones L.G."/>
            <person name="Aerts A."/>
            <person name="Kothe E."/>
            <person name="Stajich J.E."/>
            <person name="de Vries R.P."/>
            <person name="Record E."/>
            <person name="Levasseur A."/>
            <person name="Baker S.E."/>
            <person name="Bartholomew K.A."/>
            <person name="Coutinho P.M."/>
            <person name="Erdmann S."/>
            <person name="Fowler T.J."/>
            <person name="Gathman A.C."/>
            <person name="Lombard V."/>
            <person name="Henrissat B."/>
            <person name="Knabe N."/>
            <person name="Kuees U."/>
            <person name="Lilly W.W."/>
            <person name="Lindquist E."/>
            <person name="Lucas S."/>
            <person name="Magnuson J.K."/>
            <person name="Piumi F."/>
            <person name="Raudaskoski M."/>
            <person name="Salamov A."/>
            <person name="Schmutz J."/>
            <person name="Schwarze F.W.M.R."/>
            <person name="vanKuyk P.A."/>
            <person name="Horton J.S."/>
            <person name="Grigoriev I.V."/>
            <person name="Woesten H.A.B."/>
        </authorList>
    </citation>
    <scope>NUCLEOTIDE SEQUENCE [LARGE SCALE GENOMIC DNA]</scope>
    <source>
        <strain evidence="6">H4-8 / FGSC 9210</strain>
    </source>
</reference>
<dbReference type="Gene3D" id="2.40.40.10">
    <property type="entry name" value="RlpA-like domain"/>
    <property type="match status" value="1"/>
</dbReference>